<organism evidence="7">
    <name type="scientific">gut metagenome</name>
    <dbReference type="NCBI Taxonomy" id="749906"/>
    <lineage>
        <taxon>unclassified sequences</taxon>
        <taxon>metagenomes</taxon>
        <taxon>organismal metagenomes</taxon>
    </lineage>
</organism>
<dbReference type="Pfam" id="PF07584">
    <property type="entry name" value="BatA"/>
    <property type="match status" value="1"/>
</dbReference>
<evidence type="ECO:0000256" key="5">
    <source>
        <dbReference type="SAM" id="Phobius"/>
    </source>
</evidence>
<reference evidence="7" key="1">
    <citation type="journal article" date="2012" name="PLoS ONE">
        <title>Gene sets for utilization of primary and secondary nutrition supplies in the distal gut of endangered iberian lynx.</title>
        <authorList>
            <person name="Alcaide M."/>
            <person name="Messina E."/>
            <person name="Richter M."/>
            <person name="Bargiela R."/>
            <person name="Peplies J."/>
            <person name="Huws S.A."/>
            <person name="Newbold C.J."/>
            <person name="Golyshin P.N."/>
            <person name="Simon M.A."/>
            <person name="Lopez G."/>
            <person name="Yakimov M.M."/>
            <person name="Ferrer M."/>
        </authorList>
    </citation>
    <scope>NUCLEOTIDE SEQUENCE</scope>
</reference>
<name>J9CUG9_9ZZZZ</name>
<dbReference type="Pfam" id="PF13519">
    <property type="entry name" value="VWA_2"/>
    <property type="match status" value="1"/>
</dbReference>
<comment type="caution">
    <text evidence="7">The sequence shown here is derived from an EMBL/GenBank/DDBJ whole genome shotgun (WGS) entry which is preliminary data.</text>
</comment>
<dbReference type="PANTHER" id="PTHR22550">
    <property type="entry name" value="SPORE GERMINATION PROTEIN"/>
    <property type="match status" value="1"/>
</dbReference>
<feature type="transmembrane region" description="Helical" evidence="5">
    <location>
        <begin position="56"/>
        <end position="74"/>
    </location>
</feature>
<dbReference type="InterPro" id="IPR024163">
    <property type="entry name" value="Aerotolerance_reg_N"/>
</dbReference>
<sequence>MFRFANPEYFYWLIAVPVIAVLYFWSNFLARRRMDRFGERRLVLSLVPDYSRVRPVVKFVLLELIVVLLVFMLARPQYGVRTVDNNRKGIEVAVMVDVSNSMYANDINPNRLERAKLILSKLIDHLDNDRVALGVFAGEAYPQLPMTNDYVSAKLFLESLSPNMVSCQGTNFAAAIRLAQNSFSAQSKTGKAVILITDGEDHEPGALEAAKDLAKEGIHLFVMGIGTKAGAAIPLPQGGVLTDETGAPVKTALNEETCREISAAADGVYIHIDESNQAQEEMLAALNRLQKGETASQFTEADEQFRAFAVLVLLLLTVEFFLFEAKNPLFKKIKLFKA</sequence>
<dbReference type="PANTHER" id="PTHR22550:SF5">
    <property type="entry name" value="LEUCINE ZIPPER PROTEIN 4"/>
    <property type="match status" value="1"/>
</dbReference>
<evidence type="ECO:0000259" key="6">
    <source>
        <dbReference type="PROSITE" id="PS50234"/>
    </source>
</evidence>
<feature type="transmembrane region" description="Helical" evidence="5">
    <location>
        <begin position="12"/>
        <end position="30"/>
    </location>
</feature>
<dbReference type="SUPFAM" id="SSF53300">
    <property type="entry name" value="vWA-like"/>
    <property type="match status" value="1"/>
</dbReference>
<dbReference type="InterPro" id="IPR050768">
    <property type="entry name" value="UPF0353/GerABKA_families"/>
</dbReference>
<feature type="domain" description="VWFA" evidence="6">
    <location>
        <begin position="91"/>
        <end position="286"/>
    </location>
</feature>
<dbReference type="PROSITE" id="PS50234">
    <property type="entry name" value="VWFA"/>
    <property type="match status" value="1"/>
</dbReference>
<evidence type="ECO:0000256" key="3">
    <source>
        <dbReference type="ARBA" id="ARBA00022989"/>
    </source>
</evidence>
<gene>
    <name evidence="7" type="ORF">EVA_08020</name>
</gene>
<keyword evidence="1" id="KW-1003">Cell membrane</keyword>
<dbReference type="SMART" id="SM00327">
    <property type="entry name" value="VWA"/>
    <property type="match status" value="1"/>
</dbReference>
<evidence type="ECO:0000256" key="4">
    <source>
        <dbReference type="ARBA" id="ARBA00023136"/>
    </source>
</evidence>
<evidence type="ECO:0000256" key="2">
    <source>
        <dbReference type="ARBA" id="ARBA00022692"/>
    </source>
</evidence>
<dbReference type="InterPro" id="IPR002035">
    <property type="entry name" value="VWF_A"/>
</dbReference>
<dbReference type="AlphaFoldDB" id="J9CUG9"/>
<keyword evidence="2 5" id="KW-0812">Transmembrane</keyword>
<proteinExistence type="predicted"/>
<dbReference type="Gene3D" id="3.40.50.410">
    <property type="entry name" value="von Willebrand factor, type A domain"/>
    <property type="match status" value="1"/>
</dbReference>
<dbReference type="EMBL" id="AMCI01002001">
    <property type="protein sequence ID" value="EJX03871.1"/>
    <property type="molecule type" value="Genomic_DNA"/>
</dbReference>
<keyword evidence="3 5" id="KW-1133">Transmembrane helix</keyword>
<protein>
    <submittedName>
        <fullName evidence="7">von Willebrand factor type A domain protein</fullName>
    </submittedName>
</protein>
<evidence type="ECO:0000313" key="7">
    <source>
        <dbReference type="EMBL" id="EJX03871.1"/>
    </source>
</evidence>
<evidence type="ECO:0000256" key="1">
    <source>
        <dbReference type="ARBA" id="ARBA00022475"/>
    </source>
</evidence>
<accession>J9CUG9</accession>
<keyword evidence="4 5" id="KW-0472">Membrane</keyword>
<dbReference type="InterPro" id="IPR036465">
    <property type="entry name" value="vWFA_dom_sf"/>
</dbReference>